<protein>
    <submittedName>
        <fullName evidence="13">Metabotropic glutamate receptor 3-like</fullName>
    </submittedName>
</protein>
<evidence type="ECO:0000256" key="2">
    <source>
        <dbReference type="ARBA" id="ARBA00022475"/>
    </source>
</evidence>
<gene>
    <name evidence="13" type="ORF">PACLA_8A006042</name>
</gene>
<feature type="compositionally biased region" description="Polar residues" evidence="10">
    <location>
        <begin position="837"/>
        <end position="856"/>
    </location>
</feature>
<feature type="transmembrane region" description="Helical" evidence="11">
    <location>
        <begin position="741"/>
        <end position="762"/>
    </location>
</feature>
<proteinExistence type="predicted"/>
<comment type="subcellular location">
    <subcellularLocation>
        <location evidence="1">Cell membrane</location>
        <topology evidence="1">Multi-pass membrane protein</topology>
    </subcellularLocation>
</comment>
<dbReference type="InterPro" id="IPR038550">
    <property type="entry name" value="GPCR_3_9-Cys_sf"/>
</dbReference>
<dbReference type="InterPro" id="IPR028082">
    <property type="entry name" value="Peripla_BP_I"/>
</dbReference>
<dbReference type="GO" id="GO:0005886">
    <property type="term" value="C:plasma membrane"/>
    <property type="evidence" value="ECO:0007669"/>
    <property type="project" value="UniProtKB-SubCell"/>
</dbReference>
<evidence type="ECO:0000256" key="8">
    <source>
        <dbReference type="ARBA" id="ARBA00023180"/>
    </source>
</evidence>
<dbReference type="PANTHER" id="PTHR24060">
    <property type="entry name" value="METABOTROPIC GLUTAMATE RECEPTOR"/>
    <property type="match status" value="1"/>
</dbReference>
<dbReference type="Proteomes" id="UP001152795">
    <property type="component" value="Unassembled WGS sequence"/>
</dbReference>
<dbReference type="Pfam" id="PF01094">
    <property type="entry name" value="ANF_receptor"/>
    <property type="match status" value="1"/>
</dbReference>
<feature type="transmembrane region" description="Helical" evidence="11">
    <location>
        <begin position="774"/>
        <end position="794"/>
    </location>
</feature>
<feature type="chain" id="PRO_5043848534" evidence="12">
    <location>
        <begin position="22"/>
        <end position="954"/>
    </location>
</feature>
<dbReference type="PRINTS" id="PR00248">
    <property type="entry name" value="GPCRMGR"/>
</dbReference>
<dbReference type="InterPro" id="IPR017978">
    <property type="entry name" value="GPCR_3_C"/>
</dbReference>
<evidence type="ECO:0000256" key="9">
    <source>
        <dbReference type="ARBA" id="ARBA00023224"/>
    </source>
</evidence>
<feature type="region of interest" description="Disordered" evidence="10">
    <location>
        <begin position="933"/>
        <end position="954"/>
    </location>
</feature>
<dbReference type="InterPro" id="IPR050726">
    <property type="entry name" value="mGluR"/>
</dbReference>
<dbReference type="PRINTS" id="PR01176">
    <property type="entry name" value="GABABRECEPTR"/>
</dbReference>
<reference evidence="13" key="1">
    <citation type="submission" date="2020-04" db="EMBL/GenBank/DDBJ databases">
        <authorList>
            <person name="Alioto T."/>
            <person name="Alioto T."/>
            <person name="Gomez Garrido J."/>
        </authorList>
    </citation>
    <scope>NUCLEOTIDE SEQUENCE</scope>
    <source>
        <strain evidence="13">A484AB</strain>
    </source>
</reference>
<evidence type="ECO:0000313" key="14">
    <source>
        <dbReference type="Proteomes" id="UP001152795"/>
    </source>
</evidence>
<keyword evidence="12" id="KW-0732">Signal</keyword>
<keyword evidence="4 11" id="KW-1133">Transmembrane helix</keyword>
<keyword evidence="14" id="KW-1185">Reference proteome</keyword>
<dbReference type="InterPro" id="IPR001828">
    <property type="entry name" value="ANF_lig-bd_rcpt"/>
</dbReference>
<dbReference type="SUPFAM" id="SSF53822">
    <property type="entry name" value="Periplasmic binding protein-like I"/>
    <property type="match status" value="1"/>
</dbReference>
<feature type="transmembrane region" description="Helical" evidence="11">
    <location>
        <begin position="695"/>
        <end position="715"/>
    </location>
</feature>
<dbReference type="PROSITE" id="PS50259">
    <property type="entry name" value="G_PROTEIN_RECEP_F3_4"/>
    <property type="match status" value="1"/>
</dbReference>
<sequence length="954" mass="106909">MHNFALKTIIYTLACLRITKCLEMEKQTMSYSFMQSSLVRKNNKVAKIDGELILGGLFSLHRRHLDTECAKYTSPRNIMRVEAMLYAVEEINNDTSILPNITLGAEIRDDCYSSTVALEESLHFVLNAFGQRGKICTDPNNRPPPIMGVVGTVSSQIATTVASLLRLFQLPQISYGATTPDLSDRDEYEYFLRTVPSDVYQAKALLDIITQLGWSAVFLISSSGNYGEKIREEFVGLAANHNTSLCIVEELKLGAPKGLGGFTNLKLETQIGNFLGEVEKWESVRGVVLLTESSHTHLVLKTVKYKGIQHGRFHWLGIDSWGVGQPLGEVEDVASGAISIALHVPSPASLKKFYDHFRALKPGTNLRNPWFDPFWKECVNNTVSTNSSNACSDYESNGKKEWNDDDKVPYVFDSVYAFAHGLDALLRTTNASLNLSERLEKLSENGTDLLQYLKITNFTGKSGNVRFDCYGNGVRRYDIMSYVNRTYTKIAVWNEGNFTNFISRDWFEDRKKMINSSSHCGQECQNGEGRVIDQDDPSCCWHCEPCSSKEYVNSDSECQSCAVDERPNRNRTGCERLPEDGPTKWVIVLLTIWGCLGLISTAFVAFTMCKFYSTPLMMASGRELMLVLLAGIALSFLLGFALLGEPSTRRCVYQRFGSGVFLAVCYSAILVKTNRIARIFRGRHRPAFITRGPQLLITALLVSIQVGISLIASFFGTTSEVTELYEPDHLHMICRTSGMEYIISISYNVLLLLLCTVYAFLTRKLPANFNEAKLVGITMYTTCVQWICFIPLFYGTRPVYRTSVLLLNSCFNATVLLVGMFGQKVYVVWVRPEKNTRQASNPRGRNGSTTSASGQSIHMDDVANGNVPSEKDFPGCHVYRSHVYQTGKKKKYSLAKFAYFRRDDYRRIFAETKPSCSKTTLNNRPLTVLNHSSKKSTKEVQGPPTCSSHLGMMG</sequence>
<dbReference type="Gene3D" id="2.10.50.30">
    <property type="entry name" value="GPCR, family 3, nine cysteines domain"/>
    <property type="match status" value="1"/>
</dbReference>
<dbReference type="InterPro" id="IPR000337">
    <property type="entry name" value="GPCR_3"/>
</dbReference>
<keyword evidence="7 13" id="KW-0675">Receptor</keyword>
<dbReference type="EMBL" id="CACRXK020003634">
    <property type="protein sequence ID" value="CAB3999635.1"/>
    <property type="molecule type" value="Genomic_DNA"/>
</dbReference>
<evidence type="ECO:0000256" key="10">
    <source>
        <dbReference type="SAM" id="MobiDB-lite"/>
    </source>
</evidence>
<evidence type="ECO:0000256" key="12">
    <source>
        <dbReference type="SAM" id="SignalP"/>
    </source>
</evidence>
<feature type="transmembrane region" description="Helical" evidence="11">
    <location>
        <begin position="624"/>
        <end position="644"/>
    </location>
</feature>
<keyword evidence="5" id="KW-0297">G-protein coupled receptor</keyword>
<evidence type="ECO:0000256" key="7">
    <source>
        <dbReference type="ARBA" id="ARBA00023170"/>
    </source>
</evidence>
<keyword evidence="3 11" id="KW-0812">Transmembrane</keyword>
<comment type="caution">
    <text evidence="13">The sequence shown here is derived from an EMBL/GenBank/DDBJ whole genome shotgun (WGS) entry which is preliminary data.</text>
</comment>
<feature type="transmembrane region" description="Helical" evidence="11">
    <location>
        <begin position="656"/>
        <end position="674"/>
    </location>
</feature>
<organism evidence="13 14">
    <name type="scientific">Paramuricea clavata</name>
    <name type="common">Red gorgonian</name>
    <name type="synonym">Violescent sea-whip</name>
    <dbReference type="NCBI Taxonomy" id="317549"/>
    <lineage>
        <taxon>Eukaryota</taxon>
        <taxon>Metazoa</taxon>
        <taxon>Cnidaria</taxon>
        <taxon>Anthozoa</taxon>
        <taxon>Octocorallia</taxon>
        <taxon>Malacalcyonacea</taxon>
        <taxon>Plexauridae</taxon>
        <taxon>Paramuricea</taxon>
    </lineage>
</organism>
<evidence type="ECO:0000256" key="11">
    <source>
        <dbReference type="SAM" id="Phobius"/>
    </source>
</evidence>
<keyword evidence="8" id="KW-0325">Glycoprotein</keyword>
<evidence type="ECO:0000256" key="5">
    <source>
        <dbReference type="ARBA" id="ARBA00023040"/>
    </source>
</evidence>
<dbReference type="OrthoDB" id="425344at2759"/>
<feature type="region of interest" description="Disordered" evidence="10">
    <location>
        <begin position="837"/>
        <end position="861"/>
    </location>
</feature>
<keyword evidence="9" id="KW-0807">Transducer</keyword>
<evidence type="ECO:0000256" key="4">
    <source>
        <dbReference type="ARBA" id="ARBA00022989"/>
    </source>
</evidence>
<dbReference type="AlphaFoldDB" id="A0A7D9E376"/>
<evidence type="ECO:0000256" key="6">
    <source>
        <dbReference type="ARBA" id="ARBA00023136"/>
    </source>
</evidence>
<feature type="transmembrane region" description="Helical" evidence="11">
    <location>
        <begin position="585"/>
        <end position="612"/>
    </location>
</feature>
<feature type="non-terminal residue" evidence="13">
    <location>
        <position position="1"/>
    </location>
</feature>
<feature type="transmembrane region" description="Helical" evidence="11">
    <location>
        <begin position="806"/>
        <end position="829"/>
    </location>
</feature>
<evidence type="ECO:0000313" key="13">
    <source>
        <dbReference type="EMBL" id="CAB3999635.1"/>
    </source>
</evidence>
<keyword evidence="6 11" id="KW-0472">Membrane</keyword>
<accession>A0A7D9E376</accession>
<dbReference type="Pfam" id="PF00003">
    <property type="entry name" value="7tm_3"/>
    <property type="match status" value="1"/>
</dbReference>
<evidence type="ECO:0000256" key="3">
    <source>
        <dbReference type="ARBA" id="ARBA00022692"/>
    </source>
</evidence>
<name>A0A7D9E376_PARCT</name>
<dbReference type="Gene3D" id="3.40.50.2300">
    <property type="match status" value="2"/>
</dbReference>
<keyword evidence="2" id="KW-1003">Cell membrane</keyword>
<feature type="signal peptide" evidence="12">
    <location>
        <begin position="1"/>
        <end position="21"/>
    </location>
</feature>
<evidence type="ECO:0000256" key="1">
    <source>
        <dbReference type="ARBA" id="ARBA00004651"/>
    </source>
</evidence>
<dbReference type="GO" id="GO:0004930">
    <property type="term" value="F:G protein-coupled receptor activity"/>
    <property type="evidence" value="ECO:0007669"/>
    <property type="project" value="UniProtKB-KW"/>
</dbReference>